<sequence>NLNDYNEFKRLRSAFKTECKLAYNRYIKHTETHLRSNPSDFWNFINLKNKKPPFPNIITYNKVTLNKLLDIIESFAEYFGSNFNIPSSSLLMNGSYPTRGYQQEALLDEFSFNNLEKRRSVHLILFLYDIINNDIDSTTILNKLNFHVPRIP</sequence>
<dbReference type="AlphaFoldDB" id="A0A482VKT8"/>
<keyword evidence="2" id="KW-1185">Reference proteome</keyword>
<comment type="caution">
    <text evidence="1">The sequence shown here is derived from an EMBL/GenBank/DDBJ whole genome shotgun (WGS) entry which is preliminary data.</text>
</comment>
<feature type="non-terminal residue" evidence="1">
    <location>
        <position position="1"/>
    </location>
</feature>
<dbReference type="EMBL" id="QDEB01091626">
    <property type="protein sequence ID" value="RZC33137.1"/>
    <property type="molecule type" value="Genomic_DNA"/>
</dbReference>
<name>A0A482VKT8_ASBVE</name>
<reference evidence="1 2" key="1">
    <citation type="submission" date="2017-03" db="EMBL/GenBank/DDBJ databases">
        <title>Genome of the blue death feigning beetle - Asbolus verrucosus.</title>
        <authorList>
            <person name="Rider S.D."/>
        </authorList>
    </citation>
    <scope>NUCLEOTIDE SEQUENCE [LARGE SCALE GENOMIC DNA]</scope>
    <source>
        <strain evidence="1">Butters</strain>
        <tissue evidence="1">Head and leg muscle</tissue>
    </source>
</reference>
<dbReference type="Proteomes" id="UP000292052">
    <property type="component" value="Unassembled WGS sequence"/>
</dbReference>
<accession>A0A482VKT8</accession>
<evidence type="ECO:0000313" key="1">
    <source>
        <dbReference type="EMBL" id="RZC33137.1"/>
    </source>
</evidence>
<organism evidence="1 2">
    <name type="scientific">Asbolus verrucosus</name>
    <name type="common">Desert ironclad beetle</name>
    <dbReference type="NCBI Taxonomy" id="1661398"/>
    <lineage>
        <taxon>Eukaryota</taxon>
        <taxon>Metazoa</taxon>
        <taxon>Ecdysozoa</taxon>
        <taxon>Arthropoda</taxon>
        <taxon>Hexapoda</taxon>
        <taxon>Insecta</taxon>
        <taxon>Pterygota</taxon>
        <taxon>Neoptera</taxon>
        <taxon>Endopterygota</taxon>
        <taxon>Coleoptera</taxon>
        <taxon>Polyphaga</taxon>
        <taxon>Cucujiformia</taxon>
        <taxon>Tenebrionidae</taxon>
        <taxon>Pimeliinae</taxon>
        <taxon>Asbolus</taxon>
    </lineage>
</organism>
<protein>
    <submittedName>
        <fullName evidence="1">Uncharacterized protein</fullName>
    </submittedName>
</protein>
<feature type="non-terminal residue" evidence="1">
    <location>
        <position position="152"/>
    </location>
</feature>
<proteinExistence type="predicted"/>
<gene>
    <name evidence="1" type="ORF">BDFB_013941</name>
</gene>
<evidence type="ECO:0000313" key="2">
    <source>
        <dbReference type="Proteomes" id="UP000292052"/>
    </source>
</evidence>
<dbReference type="OrthoDB" id="6819250at2759"/>